<evidence type="ECO:0000313" key="1">
    <source>
        <dbReference type="EMBL" id="QEA07436.1"/>
    </source>
</evidence>
<sequence length="424" mass="44168">MGVEHACRRRQGVEELAGPVREGYLAAVAAVEHQPRLAALARHQSLVVVDPSLLVGVDGGAVLEQAEQQQRLHEQQLGHVHTHGLERVEVQCPDLDVLHAGAAQCRGGALAGVRHRLRANEAVVLVLDLEDVGVELAPFAVDMGADARVLRILRGDGGGEVAHVAVEVVVGDRQPGLCLVLVADVAHAQRCAPGLVERALAHGLEVQVLPVGERAADRRRGAEQVGHQPAVALEVADQCEVGAGAVFLCRPGVTVRGLHGGQEAVAERVVEVDAGNGLHGAAIAPVEAVAVDVLHAPDVGAAVLGDGDARLAADDARHARRPQQLVTDVVVGETVDVGEKGNGLPGRGIRRGNELQQRLRVVRGNPRMTQRRAEGGRMGGLRDGAVAGDPQAFLLQPLVAVAKHQGGVTVEESAGAVVRAGVHE</sequence>
<gene>
    <name evidence="1" type="ORF">KBTEX_03787</name>
</gene>
<organism evidence="1">
    <name type="scientific">uncultured organism</name>
    <dbReference type="NCBI Taxonomy" id="155900"/>
    <lineage>
        <taxon>unclassified sequences</taxon>
        <taxon>environmental samples</taxon>
    </lineage>
</organism>
<protein>
    <submittedName>
        <fullName evidence="1">Uncharacterized protein</fullName>
    </submittedName>
</protein>
<dbReference type="AlphaFoldDB" id="A0A5B8RFS7"/>
<accession>A0A5B8RFS7</accession>
<proteinExistence type="predicted"/>
<name>A0A5B8RFS7_9ZZZZ</name>
<dbReference type="EMBL" id="MN079248">
    <property type="protein sequence ID" value="QEA07436.1"/>
    <property type="molecule type" value="Genomic_DNA"/>
</dbReference>
<reference evidence="1" key="1">
    <citation type="submission" date="2019-06" db="EMBL/GenBank/DDBJ databases">
        <authorList>
            <person name="Murdoch R.W."/>
            <person name="Fathepure B."/>
        </authorList>
    </citation>
    <scope>NUCLEOTIDE SEQUENCE</scope>
</reference>